<organism evidence="2 3">
    <name type="scientific">Viridibacillus arvi</name>
    <dbReference type="NCBI Taxonomy" id="263475"/>
    <lineage>
        <taxon>Bacteria</taxon>
        <taxon>Bacillati</taxon>
        <taxon>Bacillota</taxon>
        <taxon>Bacilli</taxon>
        <taxon>Bacillales</taxon>
        <taxon>Caryophanaceae</taxon>
        <taxon>Viridibacillus</taxon>
    </lineage>
</organism>
<dbReference type="OrthoDB" id="2539018at2"/>
<dbReference type="EMBL" id="LILB01000001">
    <property type="protein sequence ID" value="KOO51809.1"/>
    <property type="molecule type" value="Genomic_DNA"/>
</dbReference>
<proteinExistence type="predicted"/>
<comment type="caution">
    <text evidence="2">The sequence shown here is derived from an EMBL/GenBank/DDBJ whole genome shotgun (WGS) entry which is preliminary data.</text>
</comment>
<name>A0A0M0LL87_9BACL</name>
<sequence length="741" mass="86399">MNNFSKQYEEFISEEEMLRSYYKEHGLTTDQFFPLMNMVMELSPLKINESYEKIWMKYLAHNRMINRERVNPNFEIDNYDEIIGEEYMMETLNEGGAFLSWHFGDYRHNVDQIIKALRFKFQNKNRKFYVVVDQESFESEGKLDSWEKIREEAGVKLLVAESNLIAIKLFYILKENDSFLLFLDGQAGFNEDNTDIRTNFLSSEIKVRSGIFRILERAKKKICILLTTLSEDGKKQIIFHKPFAVEPNKIDEAVNKAFSIFTSELMKKPELWRLWYRHDEQVVEWHPSVNIQDGKPIQIDWKTKSQNSSQILGLDTNHARLYELETEALSFDIQRNSGINFFVHTNDKYMNTSIRLTFLYPLRKEMACSIAIFSELLIPVNIQTKLDHLYGAILKSNVSRKGDYHVLEFEMSIMQNNQLDSDMISKSLKLLSEIINSPLEKGFEYERIEKEFTSHYYRIKEMNENVEYAAQEICLATMTEGEPFSIPIYGDLDTLEELNEEILVQHYQEFISSSKKYIHVIGPNIDEDKIQNDACSYFQQEEENNLCPHGDMLSPVHQEIKYIEQDLHANQGRLLIGFKTGINFSSLEYIPLLVFNTIFGNLPESKLQTEIRHNRGMAYYLSSEIDDLKGILLVHVALQEENYETVTEIILNELNKIQDGQVSEEEIQTGINAVKHYVKTGLETPAILIDISLTGDLLDFQDDEEKVFSVLENISKRDIVDIAKKITLDTVFKSVKKVAKI</sequence>
<dbReference type="Pfam" id="PF05193">
    <property type="entry name" value="Peptidase_M16_C"/>
    <property type="match status" value="1"/>
</dbReference>
<dbReference type="InterPro" id="IPR007863">
    <property type="entry name" value="Peptidase_M16_C"/>
</dbReference>
<feature type="domain" description="Peptidase M16 C-terminal" evidence="1">
    <location>
        <begin position="500"/>
        <end position="673"/>
    </location>
</feature>
<dbReference type="GO" id="GO:0046872">
    <property type="term" value="F:metal ion binding"/>
    <property type="evidence" value="ECO:0007669"/>
    <property type="project" value="InterPro"/>
</dbReference>
<protein>
    <recommendedName>
        <fullName evidence="1">Peptidase M16 C-terminal domain-containing protein</fullName>
    </recommendedName>
</protein>
<dbReference type="PANTHER" id="PTHR11851">
    <property type="entry name" value="METALLOPROTEASE"/>
    <property type="match status" value="1"/>
</dbReference>
<accession>A0A0M0LL87</accession>
<evidence type="ECO:0000313" key="2">
    <source>
        <dbReference type="EMBL" id="KOO51809.1"/>
    </source>
</evidence>
<dbReference type="InterPro" id="IPR011249">
    <property type="entry name" value="Metalloenz_LuxS/M16"/>
</dbReference>
<dbReference type="Gene3D" id="3.30.830.10">
    <property type="entry name" value="Metalloenzyme, LuxS/M16 peptidase-like"/>
    <property type="match status" value="2"/>
</dbReference>
<dbReference type="Proteomes" id="UP000036867">
    <property type="component" value="Unassembled WGS sequence"/>
</dbReference>
<dbReference type="RefSeq" id="WP_053415973.1">
    <property type="nucleotide sequence ID" value="NZ_LILB01000001.1"/>
</dbReference>
<dbReference type="InterPro" id="IPR050361">
    <property type="entry name" value="MPP/UQCRC_Complex"/>
</dbReference>
<dbReference type="SUPFAM" id="SSF63411">
    <property type="entry name" value="LuxS/MPP-like metallohydrolase"/>
    <property type="match status" value="2"/>
</dbReference>
<gene>
    <name evidence="2" type="ORF">AMD00_05045</name>
</gene>
<evidence type="ECO:0000259" key="1">
    <source>
        <dbReference type="Pfam" id="PF05193"/>
    </source>
</evidence>
<dbReference type="PANTHER" id="PTHR11851:SF186">
    <property type="entry name" value="INACTIVE METALLOPROTEASE YMFF-RELATED"/>
    <property type="match status" value="1"/>
</dbReference>
<dbReference type="AlphaFoldDB" id="A0A0M0LL87"/>
<reference evidence="3" key="1">
    <citation type="submission" date="2015-08" db="EMBL/GenBank/DDBJ databases">
        <title>Fjat-10028 dsm 16317.</title>
        <authorList>
            <person name="Liu B."/>
            <person name="Wang J."/>
            <person name="Zhu Y."/>
            <person name="Liu G."/>
            <person name="Chen Q."/>
            <person name="Chen Z."/>
            <person name="Lan J."/>
            <person name="Che J."/>
            <person name="Ge C."/>
            <person name="Shi H."/>
            <person name="Pan Z."/>
            <person name="Liu X."/>
        </authorList>
    </citation>
    <scope>NUCLEOTIDE SEQUENCE [LARGE SCALE GENOMIC DNA]</scope>
    <source>
        <strain evidence="3">DSM 16317</strain>
    </source>
</reference>
<dbReference type="STRING" id="263475.AMD00_05045"/>
<evidence type="ECO:0000313" key="3">
    <source>
        <dbReference type="Proteomes" id="UP000036867"/>
    </source>
</evidence>
<dbReference type="GeneID" id="301135470"/>
<keyword evidence="3" id="KW-1185">Reference proteome</keyword>